<accession>A0A8T0XF16</accession>
<protein>
    <submittedName>
        <fullName evidence="2">Uncharacterized protein</fullName>
    </submittedName>
</protein>
<evidence type="ECO:0000313" key="3">
    <source>
        <dbReference type="Proteomes" id="UP000823388"/>
    </source>
</evidence>
<organism evidence="2 3">
    <name type="scientific">Panicum virgatum</name>
    <name type="common">Blackwell switchgrass</name>
    <dbReference type="NCBI Taxonomy" id="38727"/>
    <lineage>
        <taxon>Eukaryota</taxon>
        <taxon>Viridiplantae</taxon>
        <taxon>Streptophyta</taxon>
        <taxon>Embryophyta</taxon>
        <taxon>Tracheophyta</taxon>
        <taxon>Spermatophyta</taxon>
        <taxon>Magnoliopsida</taxon>
        <taxon>Liliopsida</taxon>
        <taxon>Poales</taxon>
        <taxon>Poaceae</taxon>
        <taxon>PACMAD clade</taxon>
        <taxon>Panicoideae</taxon>
        <taxon>Panicodae</taxon>
        <taxon>Paniceae</taxon>
        <taxon>Panicinae</taxon>
        <taxon>Panicum</taxon>
        <taxon>Panicum sect. Hiantes</taxon>
    </lineage>
</organism>
<gene>
    <name evidence="2" type="ORF">PVAP13_1KG394500</name>
</gene>
<comment type="caution">
    <text evidence="2">The sequence shown here is derived from an EMBL/GenBank/DDBJ whole genome shotgun (WGS) entry which is preliminary data.</text>
</comment>
<dbReference type="EMBL" id="CM029037">
    <property type="protein sequence ID" value="KAG2660062.1"/>
    <property type="molecule type" value="Genomic_DNA"/>
</dbReference>
<keyword evidence="3" id="KW-1185">Reference proteome</keyword>
<evidence type="ECO:0000256" key="1">
    <source>
        <dbReference type="SAM" id="MobiDB-lite"/>
    </source>
</evidence>
<evidence type="ECO:0000313" key="2">
    <source>
        <dbReference type="EMBL" id="KAG2660062.1"/>
    </source>
</evidence>
<feature type="region of interest" description="Disordered" evidence="1">
    <location>
        <begin position="58"/>
        <end position="81"/>
    </location>
</feature>
<dbReference type="Proteomes" id="UP000823388">
    <property type="component" value="Chromosome 1K"/>
</dbReference>
<dbReference type="AlphaFoldDB" id="A0A8T0XF16"/>
<name>A0A8T0XF16_PANVG</name>
<proteinExistence type="predicted"/>
<sequence length="135" mass="15151">MCSPIYSPHSIQSSFACSINKFRIVLYSSHRLLRFAVSVLRLHNLSLCFFRGSTAPRHRQAQETSSGHGSPVRSGDVGDRRLPGQDHRRVLLVLLRLLLQHPRLPVLLVLIGRCGLLPGPEELLEEAEARPRSAR</sequence>
<reference evidence="2" key="1">
    <citation type="submission" date="2020-05" db="EMBL/GenBank/DDBJ databases">
        <title>WGS assembly of Panicum virgatum.</title>
        <authorList>
            <person name="Lovell J.T."/>
            <person name="Jenkins J."/>
            <person name="Shu S."/>
            <person name="Juenger T.E."/>
            <person name="Schmutz J."/>
        </authorList>
    </citation>
    <scope>NUCLEOTIDE SEQUENCE</scope>
    <source>
        <strain evidence="2">AP13</strain>
    </source>
</reference>